<protein>
    <submittedName>
        <fullName evidence="2">Uncharacterized protein</fullName>
    </submittedName>
</protein>
<proteinExistence type="predicted"/>
<reference evidence="2 3" key="1">
    <citation type="submission" date="2019-07" db="EMBL/GenBank/DDBJ databases">
        <title>Whole genome shotgun sequence of Reyranella soli NBRC 108950.</title>
        <authorList>
            <person name="Hosoyama A."/>
            <person name="Uohara A."/>
            <person name="Ohji S."/>
            <person name="Ichikawa N."/>
        </authorList>
    </citation>
    <scope>NUCLEOTIDE SEQUENCE [LARGE SCALE GENOMIC DNA]</scope>
    <source>
        <strain evidence="2 3">NBRC 108950</strain>
    </source>
</reference>
<evidence type="ECO:0000313" key="3">
    <source>
        <dbReference type="Proteomes" id="UP000321058"/>
    </source>
</evidence>
<organism evidence="2 3">
    <name type="scientific">Reyranella soli</name>
    <dbReference type="NCBI Taxonomy" id="1230389"/>
    <lineage>
        <taxon>Bacteria</taxon>
        <taxon>Pseudomonadati</taxon>
        <taxon>Pseudomonadota</taxon>
        <taxon>Alphaproteobacteria</taxon>
        <taxon>Hyphomicrobiales</taxon>
        <taxon>Reyranellaceae</taxon>
        <taxon>Reyranella</taxon>
    </lineage>
</organism>
<dbReference type="EMBL" id="BKAJ01000004">
    <property type="protein sequence ID" value="GEP53240.1"/>
    <property type="molecule type" value="Genomic_DNA"/>
</dbReference>
<dbReference type="Proteomes" id="UP000321058">
    <property type="component" value="Unassembled WGS sequence"/>
</dbReference>
<dbReference type="AlphaFoldDB" id="A0A512N2M6"/>
<feature type="compositionally biased region" description="Basic and acidic residues" evidence="1">
    <location>
        <begin position="1"/>
        <end position="19"/>
    </location>
</feature>
<accession>A0A512N2M6</accession>
<comment type="caution">
    <text evidence="2">The sequence shown here is derived from an EMBL/GenBank/DDBJ whole genome shotgun (WGS) entry which is preliminary data.</text>
</comment>
<dbReference type="RefSeq" id="WP_147145628.1">
    <property type="nucleotide sequence ID" value="NZ_BKAJ01000004.1"/>
</dbReference>
<evidence type="ECO:0000313" key="2">
    <source>
        <dbReference type="EMBL" id="GEP53240.1"/>
    </source>
</evidence>
<evidence type="ECO:0000256" key="1">
    <source>
        <dbReference type="SAM" id="MobiDB-lite"/>
    </source>
</evidence>
<gene>
    <name evidence="2" type="ORF">RSO01_04060</name>
</gene>
<keyword evidence="3" id="KW-1185">Reference proteome</keyword>
<sequence>MKPRPISHEQAREKERLEPGNEPQRVPQPQPPRTRRRHKAALPGSQNADLEGSKPKRGPGGMST</sequence>
<feature type="region of interest" description="Disordered" evidence="1">
    <location>
        <begin position="1"/>
        <end position="64"/>
    </location>
</feature>
<name>A0A512N2M6_9HYPH</name>